<proteinExistence type="predicted"/>
<evidence type="ECO:0000313" key="1">
    <source>
        <dbReference type="EMBL" id="KAF5887726.1"/>
    </source>
</evidence>
<protein>
    <submittedName>
        <fullName evidence="1">Uncharacterized protein</fullName>
    </submittedName>
</protein>
<name>A0A8J4TDT9_CLAMG</name>
<dbReference type="PANTHER" id="PTHR46113:SF1">
    <property type="entry name" value="PEPTIDASE M17 LEUCYL AMINOPEPTIDASE N-TERMINAL DOMAIN-CONTAINING PROTEIN"/>
    <property type="match status" value="1"/>
</dbReference>
<gene>
    <name evidence="1" type="ORF">DAT39_022166</name>
</gene>
<keyword evidence="2" id="KW-1185">Reference proteome</keyword>
<dbReference type="Proteomes" id="UP000727407">
    <property type="component" value="Unassembled WGS sequence"/>
</dbReference>
<dbReference type="PANTHER" id="PTHR46113">
    <property type="entry name" value="SNAC DOMAIN-CONTAINING PROTEIN"/>
    <property type="match status" value="1"/>
</dbReference>
<dbReference type="EMBL" id="QNUK01001075">
    <property type="protein sequence ID" value="KAF5887726.1"/>
    <property type="molecule type" value="Genomic_DNA"/>
</dbReference>
<dbReference type="OrthoDB" id="6629168at2759"/>
<accession>A0A8J4TDT9</accession>
<sequence>MDVSLETKSAKVNAMEVNKSDDEPLVRVSVDLKTVHEKSLPYFVTSNTAKLFTSLQIPMDFLRTPPSTWNERLDFQEARERVKCLSVSNYNAECAVALIQDFNGHLTRDEEQLQYLLLVVAEHRKNFPDASKQTMMNTEKKK</sequence>
<organism evidence="1 2">
    <name type="scientific">Clarias magur</name>
    <name type="common">Asian catfish</name>
    <name type="synonym">Macropteronotus magur</name>
    <dbReference type="NCBI Taxonomy" id="1594786"/>
    <lineage>
        <taxon>Eukaryota</taxon>
        <taxon>Metazoa</taxon>
        <taxon>Chordata</taxon>
        <taxon>Craniata</taxon>
        <taxon>Vertebrata</taxon>
        <taxon>Euteleostomi</taxon>
        <taxon>Actinopterygii</taxon>
        <taxon>Neopterygii</taxon>
        <taxon>Teleostei</taxon>
        <taxon>Ostariophysi</taxon>
        <taxon>Siluriformes</taxon>
        <taxon>Clariidae</taxon>
        <taxon>Clarias</taxon>
    </lineage>
</organism>
<evidence type="ECO:0000313" key="2">
    <source>
        <dbReference type="Proteomes" id="UP000727407"/>
    </source>
</evidence>
<dbReference type="AlphaFoldDB" id="A0A8J4TDT9"/>
<comment type="caution">
    <text evidence="1">The sequence shown here is derived from an EMBL/GenBank/DDBJ whole genome shotgun (WGS) entry which is preliminary data.</text>
</comment>
<reference evidence="1" key="1">
    <citation type="submission" date="2020-07" db="EMBL/GenBank/DDBJ databases">
        <title>Clarias magur genome sequencing, assembly and annotation.</title>
        <authorList>
            <person name="Kushwaha B."/>
            <person name="Kumar R."/>
            <person name="Das P."/>
            <person name="Joshi C.G."/>
            <person name="Kumar D."/>
            <person name="Nagpure N.S."/>
            <person name="Pandey M."/>
            <person name="Agarwal S."/>
            <person name="Srivastava S."/>
            <person name="Singh M."/>
            <person name="Sahoo L."/>
            <person name="Jayasankar P."/>
            <person name="Meher P.K."/>
            <person name="Koringa P.G."/>
            <person name="Iquebal M.A."/>
            <person name="Das S.P."/>
            <person name="Bit A."/>
            <person name="Patnaik S."/>
            <person name="Patel N."/>
            <person name="Shah T.M."/>
            <person name="Hinsu A."/>
            <person name="Jena J.K."/>
        </authorList>
    </citation>
    <scope>NUCLEOTIDE SEQUENCE</scope>
    <source>
        <strain evidence="1">CIFAMagur01</strain>
        <tissue evidence="1">Testis</tissue>
    </source>
</reference>